<dbReference type="InterPro" id="IPR001387">
    <property type="entry name" value="Cro/C1-type_HTH"/>
</dbReference>
<dbReference type="AlphaFoldDB" id="A0A8G2BLT0"/>
<dbReference type="RefSeq" id="WP_028792594.1">
    <property type="nucleotide sequence ID" value="NZ_FNBW01000017.1"/>
</dbReference>
<dbReference type="SUPFAM" id="SSF47413">
    <property type="entry name" value="lambda repressor-like DNA-binding domains"/>
    <property type="match status" value="1"/>
</dbReference>
<dbReference type="OrthoDB" id="9797172at2"/>
<dbReference type="CDD" id="cd00093">
    <property type="entry name" value="HTH_XRE"/>
    <property type="match status" value="1"/>
</dbReference>
<dbReference type="SMART" id="SM00530">
    <property type="entry name" value="HTH_XRE"/>
    <property type="match status" value="1"/>
</dbReference>
<feature type="region of interest" description="Disordered" evidence="1">
    <location>
        <begin position="93"/>
        <end position="121"/>
    </location>
</feature>
<sequence length="157" mass="18327">MAKAKVDKRRDDPNYQITNNNPIDVHVGRRVRLRRTLLGMSQEQLGEALNITFQQVQKYERGSNRISSSRLWDIAQILDVPVSFFFDDMSDDTMAHSPRRMKSGQPRDEYEENPTDPMARRETLELVRAYYSIKNPNLRKRITEMVKSVATALPEEK</sequence>
<comment type="caution">
    <text evidence="3">The sequence shown here is derived from an EMBL/GenBank/DDBJ whole genome shotgun (WGS) entry which is preliminary data.</text>
</comment>
<feature type="region of interest" description="Disordered" evidence="1">
    <location>
        <begin position="1"/>
        <end position="21"/>
    </location>
</feature>
<feature type="domain" description="HTH cro/C1-type" evidence="2">
    <location>
        <begin position="31"/>
        <end position="85"/>
    </location>
</feature>
<dbReference type="Gene3D" id="1.10.260.40">
    <property type="entry name" value="lambda repressor-like DNA-binding domains"/>
    <property type="match status" value="1"/>
</dbReference>
<dbReference type="Pfam" id="PF01381">
    <property type="entry name" value="HTH_3"/>
    <property type="match status" value="1"/>
</dbReference>
<dbReference type="GO" id="GO:0003677">
    <property type="term" value="F:DNA binding"/>
    <property type="evidence" value="ECO:0007669"/>
    <property type="project" value="InterPro"/>
</dbReference>
<dbReference type="InterPro" id="IPR010982">
    <property type="entry name" value="Lambda_DNA-bd_dom_sf"/>
</dbReference>
<evidence type="ECO:0000259" key="2">
    <source>
        <dbReference type="PROSITE" id="PS50943"/>
    </source>
</evidence>
<feature type="compositionally biased region" description="Basic and acidic residues" evidence="1">
    <location>
        <begin position="1"/>
        <end position="13"/>
    </location>
</feature>
<protein>
    <submittedName>
        <fullName evidence="3">Transcriptional regulator, contains XRE-family HTH domain</fullName>
    </submittedName>
</protein>
<evidence type="ECO:0000313" key="4">
    <source>
        <dbReference type="Proteomes" id="UP000198615"/>
    </source>
</evidence>
<dbReference type="PROSITE" id="PS50943">
    <property type="entry name" value="HTH_CROC1"/>
    <property type="match status" value="1"/>
</dbReference>
<organism evidence="3 4">
    <name type="scientific">Thalassobaculum litoreum DSM 18839</name>
    <dbReference type="NCBI Taxonomy" id="1123362"/>
    <lineage>
        <taxon>Bacteria</taxon>
        <taxon>Pseudomonadati</taxon>
        <taxon>Pseudomonadota</taxon>
        <taxon>Alphaproteobacteria</taxon>
        <taxon>Rhodospirillales</taxon>
        <taxon>Thalassobaculaceae</taxon>
        <taxon>Thalassobaculum</taxon>
    </lineage>
</organism>
<dbReference type="Proteomes" id="UP000198615">
    <property type="component" value="Unassembled WGS sequence"/>
</dbReference>
<gene>
    <name evidence="3" type="ORF">SAMN05660686_04433</name>
</gene>
<evidence type="ECO:0000256" key="1">
    <source>
        <dbReference type="SAM" id="MobiDB-lite"/>
    </source>
</evidence>
<dbReference type="EMBL" id="FNBW01000017">
    <property type="protein sequence ID" value="SDG44145.1"/>
    <property type="molecule type" value="Genomic_DNA"/>
</dbReference>
<proteinExistence type="predicted"/>
<reference evidence="3 4" key="1">
    <citation type="submission" date="2016-10" db="EMBL/GenBank/DDBJ databases">
        <authorList>
            <person name="Varghese N."/>
            <person name="Submissions S."/>
        </authorList>
    </citation>
    <scope>NUCLEOTIDE SEQUENCE [LARGE SCALE GENOMIC DNA]</scope>
    <source>
        <strain evidence="3 4">DSM 18839</strain>
    </source>
</reference>
<evidence type="ECO:0000313" key="3">
    <source>
        <dbReference type="EMBL" id="SDG44145.1"/>
    </source>
</evidence>
<accession>A0A8G2BLT0</accession>
<name>A0A8G2BLT0_9PROT</name>
<keyword evidence="4" id="KW-1185">Reference proteome</keyword>